<dbReference type="Proteomes" id="UP001161390">
    <property type="component" value="Unassembled WGS sequence"/>
</dbReference>
<name>A0ABQ5V758_9PROT</name>
<evidence type="ECO:0000313" key="1">
    <source>
        <dbReference type="EMBL" id="GLQ22102.1"/>
    </source>
</evidence>
<proteinExistence type="predicted"/>
<reference evidence="1" key="2">
    <citation type="submission" date="2023-01" db="EMBL/GenBank/DDBJ databases">
        <title>Draft genome sequence of Algimonas porphyrae strain NBRC 108216.</title>
        <authorList>
            <person name="Sun Q."/>
            <person name="Mori K."/>
        </authorList>
    </citation>
    <scope>NUCLEOTIDE SEQUENCE</scope>
    <source>
        <strain evidence="1">NBRC 108216</strain>
    </source>
</reference>
<organism evidence="1 2">
    <name type="scientific">Algimonas porphyrae</name>
    <dbReference type="NCBI Taxonomy" id="1128113"/>
    <lineage>
        <taxon>Bacteria</taxon>
        <taxon>Pseudomonadati</taxon>
        <taxon>Pseudomonadota</taxon>
        <taxon>Alphaproteobacteria</taxon>
        <taxon>Maricaulales</taxon>
        <taxon>Robiginitomaculaceae</taxon>
        <taxon>Algimonas</taxon>
    </lineage>
</organism>
<sequence>MSLAAIIENAAEAEQSEMLRSLLEKVVIDKTGLTLQLNRSVLAEHIPICVGNEGVDFGVCCLFEPMTIRRRGQEMQLVIGAAEQAEPSFNNALVRLVARAALLREQLETGNIESIGEFAGAHGMHHADAKKLVPLGYLAPRIVEDILEGRQPVELTARALHRMTDLPLCWEQQRARLGFA</sequence>
<evidence type="ECO:0000313" key="2">
    <source>
        <dbReference type="Proteomes" id="UP001161390"/>
    </source>
</evidence>
<gene>
    <name evidence="1" type="ORF">GCM10007854_30570</name>
</gene>
<comment type="caution">
    <text evidence="1">The sequence shown here is derived from an EMBL/GenBank/DDBJ whole genome shotgun (WGS) entry which is preliminary data.</text>
</comment>
<dbReference type="EMBL" id="BSNJ01000011">
    <property type="protein sequence ID" value="GLQ22102.1"/>
    <property type="molecule type" value="Genomic_DNA"/>
</dbReference>
<accession>A0ABQ5V758</accession>
<protein>
    <submittedName>
        <fullName evidence="1">Uncharacterized protein</fullName>
    </submittedName>
</protein>
<reference evidence="1" key="1">
    <citation type="journal article" date="2014" name="Int. J. Syst. Evol. Microbiol.">
        <title>Complete genome of a new Firmicutes species belonging to the dominant human colonic microbiota ('Ruminococcus bicirculans') reveals two chromosomes and a selective capacity to utilize plant glucans.</title>
        <authorList>
            <consortium name="NISC Comparative Sequencing Program"/>
            <person name="Wegmann U."/>
            <person name="Louis P."/>
            <person name="Goesmann A."/>
            <person name="Henrissat B."/>
            <person name="Duncan S.H."/>
            <person name="Flint H.J."/>
        </authorList>
    </citation>
    <scope>NUCLEOTIDE SEQUENCE</scope>
    <source>
        <strain evidence="1">NBRC 108216</strain>
    </source>
</reference>
<dbReference type="RefSeq" id="WP_284374370.1">
    <property type="nucleotide sequence ID" value="NZ_BSNJ01000011.1"/>
</dbReference>
<keyword evidence="2" id="KW-1185">Reference proteome</keyword>